<sequence>MTVKIVLADDHGVVREGVRMLLELNAGLEVLAEAADVEGARRAVREHNPDVLVLDLNMPGESSLAAIPRLREEFPDTAVVVLTMQAEPQLAREALREGASGYVLKDGAHAQLVEAVTAAASGQTYLDPLLGARLAAEPPPKGPPDGLTRREVEVLQLLAAGYTNAEVGRELFMSVRTAESHRAQIQRKIGCSSRAEVTRYAVEHGLLER</sequence>
<evidence type="ECO:0000256" key="1">
    <source>
        <dbReference type="ARBA" id="ARBA00022553"/>
    </source>
</evidence>
<evidence type="ECO:0000256" key="3">
    <source>
        <dbReference type="PROSITE-ProRule" id="PRU00169"/>
    </source>
</evidence>
<dbReference type="InterPro" id="IPR058245">
    <property type="entry name" value="NreC/VraR/RcsB-like_REC"/>
</dbReference>
<gene>
    <name evidence="6" type="ORF">AVDCRST_MAG65-1587</name>
</gene>
<dbReference type="AlphaFoldDB" id="A0A6J4RWV6"/>
<dbReference type="InterPro" id="IPR011006">
    <property type="entry name" value="CheY-like_superfamily"/>
</dbReference>
<protein>
    <recommendedName>
        <fullName evidence="7">Two-component transcriptional response regulator, LuxR family</fullName>
    </recommendedName>
</protein>
<evidence type="ECO:0000259" key="4">
    <source>
        <dbReference type="PROSITE" id="PS50043"/>
    </source>
</evidence>
<dbReference type="InterPro" id="IPR039420">
    <property type="entry name" value="WalR-like"/>
</dbReference>
<keyword evidence="2" id="KW-0238">DNA-binding</keyword>
<dbReference type="SUPFAM" id="SSF52172">
    <property type="entry name" value="CheY-like"/>
    <property type="match status" value="1"/>
</dbReference>
<keyword evidence="1 3" id="KW-0597">Phosphoprotein</keyword>
<proteinExistence type="predicted"/>
<dbReference type="Gene3D" id="3.40.50.2300">
    <property type="match status" value="1"/>
</dbReference>
<name>A0A6J4RWV6_9ACTN</name>
<dbReference type="Pfam" id="PF00196">
    <property type="entry name" value="GerE"/>
    <property type="match status" value="1"/>
</dbReference>
<feature type="domain" description="HTH luxR-type" evidence="4">
    <location>
        <begin position="140"/>
        <end position="205"/>
    </location>
</feature>
<dbReference type="GO" id="GO:0000160">
    <property type="term" value="P:phosphorelay signal transduction system"/>
    <property type="evidence" value="ECO:0007669"/>
    <property type="project" value="InterPro"/>
</dbReference>
<dbReference type="EMBL" id="CADCVL010000261">
    <property type="protein sequence ID" value="CAA9483323.1"/>
    <property type="molecule type" value="Genomic_DNA"/>
</dbReference>
<dbReference type="CDD" id="cd06170">
    <property type="entry name" value="LuxR_C_like"/>
    <property type="match status" value="1"/>
</dbReference>
<evidence type="ECO:0000259" key="5">
    <source>
        <dbReference type="PROSITE" id="PS50110"/>
    </source>
</evidence>
<reference evidence="6" key="1">
    <citation type="submission" date="2020-02" db="EMBL/GenBank/DDBJ databases">
        <authorList>
            <person name="Meier V. D."/>
        </authorList>
    </citation>
    <scope>NUCLEOTIDE SEQUENCE</scope>
    <source>
        <strain evidence="6">AVDCRST_MAG65</strain>
    </source>
</reference>
<feature type="domain" description="Response regulatory" evidence="5">
    <location>
        <begin position="4"/>
        <end position="120"/>
    </location>
</feature>
<organism evidence="6">
    <name type="scientific">uncultured Solirubrobacteraceae bacterium</name>
    <dbReference type="NCBI Taxonomy" id="1162706"/>
    <lineage>
        <taxon>Bacteria</taxon>
        <taxon>Bacillati</taxon>
        <taxon>Actinomycetota</taxon>
        <taxon>Thermoleophilia</taxon>
        <taxon>Solirubrobacterales</taxon>
        <taxon>Solirubrobacteraceae</taxon>
        <taxon>environmental samples</taxon>
    </lineage>
</organism>
<dbReference type="SMART" id="SM00448">
    <property type="entry name" value="REC"/>
    <property type="match status" value="1"/>
</dbReference>
<dbReference type="PROSITE" id="PS50110">
    <property type="entry name" value="RESPONSE_REGULATORY"/>
    <property type="match status" value="1"/>
</dbReference>
<dbReference type="PRINTS" id="PR00038">
    <property type="entry name" value="HTHLUXR"/>
</dbReference>
<dbReference type="SUPFAM" id="SSF46894">
    <property type="entry name" value="C-terminal effector domain of the bipartite response regulators"/>
    <property type="match status" value="1"/>
</dbReference>
<evidence type="ECO:0000256" key="2">
    <source>
        <dbReference type="ARBA" id="ARBA00023125"/>
    </source>
</evidence>
<dbReference type="SMART" id="SM00421">
    <property type="entry name" value="HTH_LUXR"/>
    <property type="match status" value="1"/>
</dbReference>
<dbReference type="PROSITE" id="PS50043">
    <property type="entry name" value="HTH_LUXR_2"/>
    <property type="match status" value="1"/>
</dbReference>
<evidence type="ECO:0008006" key="7">
    <source>
        <dbReference type="Google" id="ProtNLM"/>
    </source>
</evidence>
<evidence type="ECO:0000313" key="6">
    <source>
        <dbReference type="EMBL" id="CAA9483323.1"/>
    </source>
</evidence>
<dbReference type="InterPro" id="IPR016032">
    <property type="entry name" value="Sig_transdc_resp-reg_C-effctor"/>
</dbReference>
<dbReference type="InterPro" id="IPR001789">
    <property type="entry name" value="Sig_transdc_resp-reg_receiver"/>
</dbReference>
<feature type="modified residue" description="4-aspartylphosphate" evidence="3">
    <location>
        <position position="55"/>
    </location>
</feature>
<dbReference type="PANTHER" id="PTHR43214">
    <property type="entry name" value="TWO-COMPONENT RESPONSE REGULATOR"/>
    <property type="match status" value="1"/>
</dbReference>
<dbReference type="InterPro" id="IPR000792">
    <property type="entry name" value="Tscrpt_reg_LuxR_C"/>
</dbReference>
<accession>A0A6J4RWV6</accession>
<dbReference type="CDD" id="cd17535">
    <property type="entry name" value="REC_NarL-like"/>
    <property type="match status" value="1"/>
</dbReference>
<dbReference type="GO" id="GO:0006355">
    <property type="term" value="P:regulation of DNA-templated transcription"/>
    <property type="evidence" value="ECO:0007669"/>
    <property type="project" value="InterPro"/>
</dbReference>
<dbReference type="PANTHER" id="PTHR43214:SF43">
    <property type="entry name" value="TWO-COMPONENT RESPONSE REGULATOR"/>
    <property type="match status" value="1"/>
</dbReference>
<dbReference type="Pfam" id="PF00072">
    <property type="entry name" value="Response_reg"/>
    <property type="match status" value="1"/>
</dbReference>
<dbReference type="GO" id="GO:0003677">
    <property type="term" value="F:DNA binding"/>
    <property type="evidence" value="ECO:0007669"/>
    <property type="project" value="UniProtKB-KW"/>
</dbReference>